<evidence type="ECO:0000313" key="3">
    <source>
        <dbReference type="Proteomes" id="UP001500962"/>
    </source>
</evidence>
<feature type="region of interest" description="Disordered" evidence="1">
    <location>
        <begin position="1"/>
        <end position="27"/>
    </location>
</feature>
<dbReference type="InterPro" id="IPR010368">
    <property type="entry name" value="Com_YlbF"/>
</dbReference>
<organism evidence="2 3">
    <name type="scientific">Halococcus dombrowskii</name>
    <dbReference type="NCBI Taxonomy" id="179637"/>
    <lineage>
        <taxon>Archaea</taxon>
        <taxon>Methanobacteriati</taxon>
        <taxon>Methanobacteriota</taxon>
        <taxon>Stenosarchaea group</taxon>
        <taxon>Halobacteria</taxon>
        <taxon>Halobacteriales</taxon>
        <taxon>Halococcaceae</taxon>
        <taxon>Halococcus</taxon>
    </lineage>
</organism>
<dbReference type="EMBL" id="BAAADN010000026">
    <property type="protein sequence ID" value="GAA0460891.1"/>
    <property type="molecule type" value="Genomic_DNA"/>
</dbReference>
<dbReference type="Gene3D" id="1.20.1500.10">
    <property type="entry name" value="YheA/YmcA-like"/>
    <property type="match status" value="1"/>
</dbReference>
<comment type="caution">
    <text evidence="2">The sequence shown here is derived from an EMBL/GenBank/DDBJ whole genome shotgun (WGS) entry which is preliminary data.</text>
</comment>
<sequence>MAMSTESEVEPEIDATTGSQPETVADDLGAAIADMPEYERFVETKAAVERNPEAQQKVQEFERLRDQFVQARQTGEATQDDLETLQNAQQELHKVPEMAEFLQAQDELDARLERLNQEITADLDIDFGDRIGGCCND</sequence>
<reference evidence="2" key="2">
    <citation type="submission" date="2023-12" db="EMBL/GenBank/DDBJ databases">
        <authorList>
            <person name="Sun Q."/>
            <person name="Inoue M."/>
        </authorList>
    </citation>
    <scope>NUCLEOTIDE SEQUENCE</scope>
    <source>
        <strain evidence="2">JCM 12289</strain>
    </source>
</reference>
<accession>A0AAV3SG97</accession>
<reference evidence="2" key="1">
    <citation type="journal article" date="2014" name="Int. J. Syst. Evol. Microbiol.">
        <title>Complete genome sequence of Corynebacterium casei LMG S-19264T (=DSM 44701T), isolated from a smear-ripened cheese.</title>
        <authorList>
            <consortium name="US DOE Joint Genome Institute (JGI-PGF)"/>
            <person name="Walter F."/>
            <person name="Albersmeier A."/>
            <person name="Kalinowski J."/>
            <person name="Ruckert C."/>
        </authorList>
    </citation>
    <scope>NUCLEOTIDE SEQUENCE</scope>
    <source>
        <strain evidence="2">JCM 12289</strain>
    </source>
</reference>
<name>A0AAV3SG97_HALDO</name>
<dbReference type="AlphaFoldDB" id="A0AAV3SG97"/>
<dbReference type="Pfam" id="PF06133">
    <property type="entry name" value="Com_YlbF"/>
    <property type="match status" value="1"/>
</dbReference>
<evidence type="ECO:0000313" key="2">
    <source>
        <dbReference type="EMBL" id="GAA0460891.1"/>
    </source>
</evidence>
<protein>
    <submittedName>
        <fullName evidence="2">YlbF family regulator</fullName>
    </submittedName>
</protein>
<dbReference type="Proteomes" id="UP001500962">
    <property type="component" value="Unassembled WGS sequence"/>
</dbReference>
<gene>
    <name evidence="2" type="ORF">GCM10008985_16700</name>
</gene>
<proteinExistence type="predicted"/>
<dbReference type="SUPFAM" id="SSF158622">
    <property type="entry name" value="YheA/YmcA-like"/>
    <property type="match status" value="1"/>
</dbReference>
<evidence type="ECO:0000256" key="1">
    <source>
        <dbReference type="SAM" id="MobiDB-lite"/>
    </source>
</evidence>
<dbReference type="InterPro" id="IPR023378">
    <property type="entry name" value="YheA/YmcA-like_dom_sf"/>
</dbReference>